<name>A0A0S7WUD2_UNCT6</name>
<comment type="caution">
    <text evidence="1">The sequence shown here is derived from an EMBL/GenBank/DDBJ whole genome shotgun (WGS) entry which is preliminary data.</text>
</comment>
<gene>
    <name evidence="1" type="ORF">AMJ39_03365</name>
</gene>
<evidence type="ECO:0000313" key="1">
    <source>
        <dbReference type="EMBL" id="KPJ53754.1"/>
    </source>
</evidence>
<proteinExistence type="predicted"/>
<reference evidence="1 2" key="1">
    <citation type="journal article" date="2015" name="Microbiome">
        <title>Genomic resolution of linkages in carbon, nitrogen, and sulfur cycling among widespread estuary sediment bacteria.</title>
        <authorList>
            <person name="Baker B.J."/>
            <person name="Lazar C.S."/>
            <person name="Teske A.P."/>
            <person name="Dick G.J."/>
        </authorList>
    </citation>
    <scope>NUCLEOTIDE SEQUENCE [LARGE SCALE GENOMIC DNA]</scope>
    <source>
        <strain evidence="1">DG_24</strain>
    </source>
</reference>
<dbReference type="Proteomes" id="UP000052008">
    <property type="component" value="Unassembled WGS sequence"/>
</dbReference>
<protein>
    <submittedName>
        <fullName evidence="1">Uncharacterized protein</fullName>
    </submittedName>
</protein>
<sequence length="455" mass="49215">MESARTEQVLEDFVIRPVRSFSLVRSALGVLHLVALLACVGAADARIEGEFQLNTWVAGDQERPAVASHPAEGWVAVWQSGEQDGDCYGVYGRLFAPEGEPDGEEFRVNVDTIGCQMFPRIDSDPTGRFVVVWQSWGQDGSGYGIFGRRFDDEGTPLGPPFQINIWTAGNQERPAVATQSDGSFLVVWQSSAQDGSSYGVYGQEFDEEGNPTGEEFGVNVETEGWQGNPDLAIGPAGTWVVVWESENGDGNGFGILARRFGAAGIPLGPEIAVNEHLINDQILPAAGVDSQGNLIVVWSSEDQDGHRFGVYARRFSSELVPLGEEFQVNTYTYKDQMGPSVAVTPDGQFAVLWMSSFQDGSGLGVFGQVYLANGQPLGSEFQVNEYTDLYQSFPRAACDTGCLVIVWQSDVQDGDGYGIWARAYQMAELGGDSERIARPHGAQHAGTGSNLPAKE</sequence>
<dbReference type="STRING" id="1703770.AMJ39_03365"/>
<accession>A0A0S7WUD2</accession>
<dbReference type="EMBL" id="LIZS01000013">
    <property type="protein sequence ID" value="KPJ53754.1"/>
    <property type="molecule type" value="Genomic_DNA"/>
</dbReference>
<evidence type="ECO:0000313" key="2">
    <source>
        <dbReference type="Proteomes" id="UP000052008"/>
    </source>
</evidence>
<organism evidence="1 2">
    <name type="scientific">candidate division TA06 bacterium DG_24</name>
    <dbReference type="NCBI Taxonomy" id="1703770"/>
    <lineage>
        <taxon>Bacteria</taxon>
        <taxon>Bacteria division TA06</taxon>
    </lineage>
</organism>
<dbReference type="PATRIC" id="fig|1703770.3.peg.1409"/>
<dbReference type="AlphaFoldDB" id="A0A0S7WUD2"/>